<protein>
    <submittedName>
        <fullName evidence="2">Uncharacterized protein</fullName>
    </submittedName>
</protein>
<organism evidence="2 3">
    <name type="scientific">Helicobacter valdiviensis</name>
    <dbReference type="NCBI Taxonomy" id="1458358"/>
    <lineage>
        <taxon>Bacteria</taxon>
        <taxon>Pseudomonadati</taxon>
        <taxon>Campylobacterota</taxon>
        <taxon>Epsilonproteobacteria</taxon>
        <taxon>Campylobacterales</taxon>
        <taxon>Helicobacteraceae</taxon>
        <taxon>Helicobacter</taxon>
    </lineage>
</organism>
<accession>A0A2W6MTH0</accession>
<dbReference type="AlphaFoldDB" id="A0A2W6MTH0"/>
<keyword evidence="1" id="KW-0472">Membrane</keyword>
<evidence type="ECO:0000256" key="1">
    <source>
        <dbReference type="SAM" id="Phobius"/>
    </source>
</evidence>
<name>A0A2W6MTH0_9HELI</name>
<reference evidence="2 3" key="1">
    <citation type="submission" date="2017-03" db="EMBL/GenBank/DDBJ databases">
        <title>Genomic and clinical evidence uncovers the enterohepatic species Helicobacter valdiviensis as a potential human intestinal pathogen.</title>
        <authorList>
            <person name="Fresia P."/>
            <person name="Jara R."/>
            <person name="Sierra R."/>
            <person name="Ferres I."/>
            <person name="Greif G."/>
            <person name="Iraola G."/>
            <person name="Collado L."/>
        </authorList>
    </citation>
    <scope>NUCLEOTIDE SEQUENCE [LARGE SCALE GENOMIC DNA]</scope>
    <source>
        <strain evidence="2 3">WBE14</strain>
    </source>
</reference>
<keyword evidence="1" id="KW-0812">Transmembrane</keyword>
<keyword evidence="3" id="KW-1185">Reference proteome</keyword>
<proteinExistence type="predicted"/>
<keyword evidence="1" id="KW-1133">Transmembrane helix</keyword>
<evidence type="ECO:0000313" key="2">
    <source>
        <dbReference type="EMBL" id="PZT47209.1"/>
    </source>
</evidence>
<evidence type="ECO:0000313" key="3">
    <source>
        <dbReference type="Proteomes" id="UP000249746"/>
    </source>
</evidence>
<comment type="caution">
    <text evidence="2">The sequence shown here is derived from an EMBL/GenBank/DDBJ whole genome shotgun (WGS) entry which is preliminary data.</text>
</comment>
<dbReference type="OrthoDB" id="5353885at2"/>
<dbReference type="Proteomes" id="UP000249746">
    <property type="component" value="Unassembled WGS sequence"/>
</dbReference>
<feature type="transmembrane region" description="Helical" evidence="1">
    <location>
        <begin position="179"/>
        <end position="198"/>
    </location>
</feature>
<dbReference type="RefSeq" id="WP_111230697.1">
    <property type="nucleotide sequence ID" value="NZ_NBIU01000063.1"/>
</dbReference>
<sequence length="283" mass="33483">MLKFSKKNIIIILIVAFLISVMSNLYDYVNEALDYKNTKETKARENLNSLIKWSENEGKEELKYAKNLSKETYNQEKVTKEIIKNFEKIKTSIEDIKTLSTYNTTKEDKELIKKVTKIITSLIVEGILPKLLINEANIRRQENLFLFDKERFQALEEFLIHLNTYLEEDFLKNSQNFEIFYIAYIGLLAIVSKSYYIYYIYDIENNFSCGFNNFKTKSILSNVNIINTKVFDKIINILEEKYVPNNKDISYQNGIDFIRKQKIDNKIINKLQTLQTKLKECEK</sequence>
<dbReference type="EMBL" id="NBIU01000063">
    <property type="protein sequence ID" value="PZT47209.1"/>
    <property type="molecule type" value="Genomic_DNA"/>
</dbReference>
<gene>
    <name evidence="2" type="ORF">B6S12_10295</name>
</gene>